<dbReference type="AlphaFoldDB" id="A0A329QYN7"/>
<comment type="caution">
    <text evidence="2">The sequence shown here is derived from an EMBL/GenBank/DDBJ whole genome shotgun (WGS) entry which is preliminary data.</text>
</comment>
<dbReference type="InterPro" id="IPR029447">
    <property type="entry name" value="DUF4439"/>
</dbReference>
<name>A0A329QYN7_9ACTN</name>
<dbReference type="InterPro" id="IPR009078">
    <property type="entry name" value="Ferritin-like_SF"/>
</dbReference>
<protein>
    <submittedName>
        <fullName evidence="2">DUF4439 domain-containing protein</fullName>
    </submittedName>
</protein>
<feature type="domain" description="DUF4439" evidence="1">
    <location>
        <begin position="25"/>
        <end position="155"/>
    </location>
</feature>
<sequence>MNRSVRFPTSDVSDDATPPDDVVAALQATLAGEHACVYGYGVAGAYLDDDELAAARQALEVHEQRRDTLREHLLAMDVEPEAALPAYALPFAVDDATSARELAGVLEERLGAVYIDLIGAGTGVDLRELAAEAVVDTAVRAARWGVALSAFPGLEGREGAPDAAGE</sequence>
<reference evidence="2 3" key="1">
    <citation type="submission" date="2018-06" db="EMBL/GenBank/DDBJ databases">
        <title>Phytoactinopolyspora halophila sp. nov., a novel halophilic actinomycete isolated from a saline soil in China.</title>
        <authorList>
            <person name="Tang S.-K."/>
        </authorList>
    </citation>
    <scope>NUCLEOTIDE SEQUENCE [LARGE SCALE GENOMIC DNA]</scope>
    <source>
        <strain evidence="2 3">YIM 96934</strain>
    </source>
</reference>
<dbReference type="Proteomes" id="UP000250462">
    <property type="component" value="Unassembled WGS sequence"/>
</dbReference>
<dbReference type="RefSeq" id="WP_112257643.1">
    <property type="nucleotide sequence ID" value="NZ_QMIG01000004.1"/>
</dbReference>
<evidence type="ECO:0000259" key="1">
    <source>
        <dbReference type="Pfam" id="PF14530"/>
    </source>
</evidence>
<dbReference type="OrthoDB" id="5195580at2"/>
<dbReference type="CDD" id="cd00657">
    <property type="entry name" value="Ferritin_like"/>
    <property type="match status" value="1"/>
</dbReference>
<dbReference type="Gene3D" id="1.20.1260.10">
    <property type="match status" value="1"/>
</dbReference>
<gene>
    <name evidence="2" type="ORF">DPM12_07345</name>
</gene>
<organism evidence="2 3">
    <name type="scientific">Phytoactinopolyspora halophila</name>
    <dbReference type="NCBI Taxonomy" id="1981511"/>
    <lineage>
        <taxon>Bacteria</taxon>
        <taxon>Bacillati</taxon>
        <taxon>Actinomycetota</taxon>
        <taxon>Actinomycetes</taxon>
        <taxon>Jiangellales</taxon>
        <taxon>Jiangellaceae</taxon>
        <taxon>Phytoactinopolyspora</taxon>
    </lineage>
</organism>
<dbReference type="Pfam" id="PF14530">
    <property type="entry name" value="DUF4439"/>
    <property type="match status" value="1"/>
</dbReference>
<dbReference type="InterPro" id="IPR012347">
    <property type="entry name" value="Ferritin-like"/>
</dbReference>
<proteinExistence type="predicted"/>
<dbReference type="SUPFAM" id="SSF47240">
    <property type="entry name" value="Ferritin-like"/>
    <property type="match status" value="1"/>
</dbReference>
<evidence type="ECO:0000313" key="2">
    <source>
        <dbReference type="EMBL" id="RAW16432.1"/>
    </source>
</evidence>
<evidence type="ECO:0000313" key="3">
    <source>
        <dbReference type="Proteomes" id="UP000250462"/>
    </source>
</evidence>
<accession>A0A329QYN7</accession>
<keyword evidence="3" id="KW-1185">Reference proteome</keyword>
<dbReference type="EMBL" id="QMIG01000004">
    <property type="protein sequence ID" value="RAW16432.1"/>
    <property type="molecule type" value="Genomic_DNA"/>
</dbReference>